<dbReference type="SMART" id="SM00347">
    <property type="entry name" value="HTH_MARR"/>
    <property type="match status" value="1"/>
</dbReference>
<organism evidence="3 4">
    <name type="scientific">Georgenia muralis</name>
    <dbReference type="NCBI Taxonomy" id="154117"/>
    <lineage>
        <taxon>Bacteria</taxon>
        <taxon>Bacillati</taxon>
        <taxon>Actinomycetota</taxon>
        <taxon>Actinomycetes</taxon>
        <taxon>Micrococcales</taxon>
        <taxon>Bogoriellaceae</taxon>
        <taxon>Georgenia</taxon>
    </lineage>
</organism>
<dbReference type="InterPro" id="IPR039422">
    <property type="entry name" value="MarR/SlyA-like"/>
</dbReference>
<dbReference type="PANTHER" id="PTHR33164">
    <property type="entry name" value="TRANSCRIPTIONAL REGULATOR, MARR FAMILY"/>
    <property type="match status" value="1"/>
</dbReference>
<comment type="caution">
    <text evidence="3">The sequence shown here is derived from an EMBL/GenBank/DDBJ whole genome shotgun (WGS) entry which is preliminary data.</text>
</comment>
<dbReference type="OrthoDB" id="8635520at2"/>
<evidence type="ECO:0000259" key="2">
    <source>
        <dbReference type="PROSITE" id="PS50995"/>
    </source>
</evidence>
<dbReference type="Proteomes" id="UP000280726">
    <property type="component" value="Unassembled WGS sequence"/>
</dbReference>
<dbReference type="RefSeq" id="WP_123916977.1">
    <property type="nucleotide sequence ID" value="NZ_RKRA01000001.1"/>
</dbReference>
<dbReference type="InterPro" id="IPR036390">
    <property type="entry name" value="WH_DNA-bd_sf"/>
</dbReference>
<dbReference type="GO" id="GO:0003700">
    <property type="term" value="F:DNA-binding transcription factor activity"/>
    <property type="evidence" value="ECO:0007669"/>
    <property type="project" value="InterPro"/>
</dbReference>
<dbReference type="AlphaFoldDB" id="A0A3N4Z624"/>
<gene>
    <name evidence="3" type="ORF">EDD32_1914</name>
</gene>
<dbReference type="EMBL" id="RKRA01000001">
    <property type="protein sequence ID" value="RPF27434.1"/>
    <property type="molecule type" value="Genomic_DNA"/>
</dbReference>
<feature type="region of interest" description="Disordered" evidence="1">
    <location>
        <begin position="152"/>
        <end position="173"/>
    </location>
</feature>
<dbReference type="Gene3D" id="1.10.10.10">
    <property type="entry name" value="Winged helix-like DNA-binding domain superfamily/Winged helix DNA-binding domain"/>
    <property type="match status" value="1"/>
</dbReference>
<protein>
    <submittedName>
        <fullName evidence="3">MarR family transcriptional regulator</fullName>
    </submittedName>
</protein>
<proteinExistence type="predicted"/>
<sequence length="173" mass="19227">MPALTEPRWLDADQQRSWRALLRGSAKLFEDLNHDLERDSGLSLNEYEVLVRLSEADGRTMRMSALAADLVHSRSRLTHTIRRMESDGLVERSTCAMDRRGVNCTMTLAGFARLEAAAPHHVESVRERLVDRITPAQMRELGVIMAVLAEDAGSGESAPDGRDADARSERIAS</sequence>
<accession>A0A3N4Z624</accession>
<feature type="domain" description="HTH marR-type" evidence="2">
    <location>
        <begin position="14"/>
        <end position="150"/>
    </location>
</feature>
<dbReference type="GO" id="GO:0006950">
    <property type="term" value="P:response to stress"/>
    <property type="evidence" value="ECO:0007669"/>
    <property type="project" value="TreeGrafter"/>
</dbReference>
<reference evidence="3 4" key="1">
    <citation type="submission" date="2018-11" db="EMBL/GenBank/DDBJ databases">
        <title>Sequencing the genomes of 1000 actinobacteria strains.</title>
        <authorList>
            <person name="Klenk H.-P."/>
        </authorList>
    </citation>
    <scope>NUCLEOTIDE SEQUENCE [LARGE SCALE GENOMIC DNA]</scope>
    <source>
        <strain evidence="3 4">DSM 14418</strain>
    </source>
</reference>
<dbReference type="InterPro" id="IPR036388">
    <property type="entry name" value="WH-like_DNA-bd_sf"/>
</dbReference>
<dbReference type="PROSITE" id="PS50995">
    <property type="entry name" value="HTH_MARR_2"/>
    <property type="match status" value="1"/>
</dbReference>
<dbReference type="InterPro" id="IPR000835">
    <property type="entry name" value="HTH_MarR-typ"/>
</dbReference>
<name>A0A3N4Z624_9MICO</name>
<dbReference type="Pfam" id="PF01047">
    <property type="entry name" value="MarR"/>
    <property type="match status" value="1"/>
</dbReference>
<evidence type="ECO:0000313" key="4">
    <source>
        <dbReference type="Proteomes" id="UP000280726"/>
    </source>
</evidence>
<feature type="compositionally biased region" description="Basic and acidic residues" evidence="1">
    <location>
        <begin position="159"/>
        <end position="173"/>
    </location>
</feature>
<evidence type="ECO:0000313" key="3">
    <source>
        <dbReference type="EMBL" id="RPF27434.1"/>
    </source>
</evidence>
<dbReference type="SUPFAM" id="SSF46785">
    <property type="entry name" value="Winged helix' DNA-binding domain"/>
    <property type="match status" value="1"/>
</dbReference>
<evidence type="ECO:0000256" key="1">
    <source>
        <dbReference type="SAM" id="MobiDB-lite"/>
    </source>
</evidence>
<dbReference type="PANTHER" id="PTHR33164:SF99">
    <property type="entry name" value="MARR FAMILY REGULATORY PROTEIN"/>
    <property type="match status" value="1"/>
</dbReference>
<keyword evidence="4" id="KW-1185">Reference proteome</keyword>